<comment type="caution">
    <text evidence="8">The sequence shown here is derived from an EMBL/GenBank/DDBJ whole genome shotgun (WGS) entry which is preliminary data.</text>
</comment>
<dbReference type="PANTHER" id="PTHR11573">
    <property type="entry name" value="RIBONUCLEOSIDE-DIPHOSPHATE REDUCTASE LARGE CHAIN"/>
    <property type="match status" value="1"/>
</dbReference>
<dbReference type="SUPFAM" id="SSF51998">
    <property type="entry name" value="PFL-like glycyl radical enzymes"/>
    <property type="match status" value="1"/>
</dbReference>
<protein>
    <recommendedName>
        <fullName evidence="2 4">Ribonucleoside-diphosphate reductase</fullName>
        <ecNumber evidence="2 4">1.17.4.1</ecNumber>
    </recommendedName>
</protein>
<name>A0A8H6LUA7_9AGAR</name>
<evidence type="ECO:0000313" key="9">
    <source>
        <dbReference type="Proteomes" id="UP000521943"/>
    </source>
</evidence>
<evidence type="ECO:0000256" key="5">
    <source>
        <dbReference type="SAM" id="MobiDB-lite"/>
    </source>
</evidence>
<organism evidence="8 9">
    <name type="scientific">Ephemerocybe angulata</name>
    <dbReference type="NCBI Taxonomy" id="980116"/>
    <lineage>
        <taxon>Eukaryota</taxon>
        <taxon>Fungi</taxon>
        <taxon>Dikarya</taxon>
        <taxon>Basidiomycota</taxon>
        <taxon>Agaricomycotina</taxon>
        <taxon>Agaricomycetes</taxon>
        <taxon>Agaricomycetidae</taxon>
        <taxon>Agaricales</taxon>
        <taxon>Agaricineae</taxon>
        <taxon>Psathyrellaceae</taxon>
        <taxon>Ephemerocybe</taxon>
    </lineage>
</organism>
<accession>A0A8H6LUA7</accession>
<dbReference type="SUPFAM" id="SSF48168">
    <property type="entry name" value="R1 subunit of ribonucleotide reductase, N-terminal domain"/>
    <property type="match status" value="1"/>
</dbReference>
<dbReference type="AlphaFoldDB" id="A0A8H6LUA7"/>
<comment type="similarity">
    <text evidence="1 4">Belongs to the ribonucleoside diphosphate reductase large chain family.</text>
</comment>
<evidence type="ECO:0000259" key="6">
    <source>
        <dbReference type="Pfam" id="PF00317"/>
    </source>
</evidence>
<feature type="compositionally biased region" description="Low complexity" evidence="5">
    <location>
        <begin position="720"/>
        <end position="735"/>
    </location>
</feature>
<feature type="domain" description="Ribonucleotide reductase large subunit C-terminal" evidence="7">
    <location>
        <begin position="196"/>
        <end position="689"/>
    </location>
</feature>
<keyword evidence="3 4" id="KW-0560">Oxidoreductase</keyword>
<evidence type="ECO:0000256" key="2">
    <source>
        <dbReference type="ARBA" id="ARBA00012274"/>
    </source>
</evidence>
<reference evidence="8 9" key="1">
    <citation type="submission" date="2020-07" db="EMBL/GenBank/DDBJ databases">
        <title>Comparative genomics of pyrophilous fungi reveals a link between fire events and developmental genes.</title>
        <authorList>
            <consortium name="DOE Joint Genome Institute"/>
            <person name="Steindorff A.S."/>
            <person name="Carver A."/>
            <person name="Calhoun S."/>
            <person name="Stillman K."/>
            <person name="Liu H."/>
            <person name="Lipzen A."/>
            <person name="Pangilinan J."/>
            <person name="Labutti K."/>
            <person name="Bruns T.D."/>
            <person name="Grigoriev I.V."/>
        </authorList>
    </citation>
    <scope>NUCLEOTIDE SEQUENCE [LARGE SCALE GENOMIC DNA]</scope>
    <source>
        <strain evidence="8 9">CBS 144469</strain>
    </source>
</reference>
<dbReference type="PANTHER" id="PTHR11573:SF6">
    <property type="entry name" value="RIBONUCLEOSIDE-DIPHOSPHATE REDUCTASE LARGE SUBUNIT"/>
    <property type="match status" value="1"/>
</dbReference>
<dbReference type="PRINTS" id="PR01183">
    <property type="entry name" value="RIBORDTASEM1"/>
</dbReference>
<sequence>MDISEEEFNCFVHKRDCSIEEFSDKKIVERLFNALSGHEIPGRVEDLIQRMLITTKIHVGDAIDSKDIDDSGYPSGTGIDVQRSQNQLQFGHGNGQVGRTDIKSLHGSSQQESKYSTRDSYFTYPALRTLREKYLIQKGCILIERPQHVWLRTALQMHLSNMEGVKTAYDLMSCFKYIPDTTILVSSGSQSPAMLSSYLMSSYGDQEGIFNSLERAVRCTSTGGCIGVGLQSIPFKRHSDRQALAPVLDLYNATANVIDRGPIPNSKSIALFLEPWHASIQMFLRKCHEQSRTEDDPQRPLYGLMVNDLLLITSCGPHFEHEYLRLERAGLGKSTIKARDLWNEIMEAQIRSGGPLIIFKDTCNRKSNQRDMGAITQSNSLGGIIQVADQQETAVTLSASVVLSTFVDTSLHLEFSELERAVRNIVISLNLVLAQSYYPDTTTKASAYRHRAISIGVDGLGDTLAIMGLSYDSEAARTLNAAIAETVYHSAMDETCNQIRVHGPYPQFDRSPAASGWLQIDYWDNPTVSGRYDFGELREKVIKGTCNALVTGYAPSSSAIELASCSEGCEPLPELTSTQTTSLNTTRTVVSKHLMKSLEDMGLWSEDVLNQIVDNGGSIQQIEGIPDEMREAYKTAWEIAPHKVLNMAVDRAPFICQSQSLNAYMIQPSTAKLSNLVFSAWKTGLKTGLCSLRSRSVSTVTSRKKPHRLVSSAEQEMQDDGSMGSGTTDDPYYLD</sequence>
<dbReference type="UniPathway" id="UPA00326"/>
<dbReference type="InterPro" id="IPR008926">
    <property type="entry name" value="RNR_R1-su_N"/>
</dbReference>
<dbReference type="Proteomes" id="UP000521943">
    <property type="component" value="Unassembled WGS sequence"/>
</dbReference>
<dbReference type="Gene3D" id="3.20.70.20">
    <property type="match status" value="1"/>
</dbReference>
<dbReference type="EC" id="1.17.4.1" evidence="2 4"/>
<dbReference type="InterPro" id="IPR000788">
    <property type="entry name" value="RNR_lg_C"/>
</dbReference>
<comment type="catalytic activity">
    <reaction evidence="4">
        <text>a 2'-deoxyribonucleoside 5'-diphosphate + [thioredoxin]-disulfide + H2O = a ribonucleoside 5'-diphosphate + [thioredoxin]-dithiol</text>
        <dbReference type="Rhea" id="RHEA:23252"/>
        <dbReference type="Rhea" id="RHEA-COMP:10698"/>
        <dbReference type="Rhea" id="RHEA-COMP:10700"/>
        <dbReference type="ChEBI" id="CHEBI:15377"/>
        <dbReference type="ChEBI" id="CHEBI:29950"/>
        <dbReference type="ChEBI" id="CHEBI:50058"/>
        <dbReference type="ChEBI" id="CHEBI:57930"/>
        <dbReference type="ChEBI" id="CHEBI:73316"/>
        <dbReference type="EC" id="1.17.4.1"/>
    </reaction>
</comment>
<feature type="domain" description="Ribonucleotide reductase large subunit N-terminal" evidence="6">
    <location>
        <begin position="122"/>
        <end position="190"/>
    </location>
</feature>
<evidence type="ECO:0000256" key="4">
    <source>
        <dbReference type="RuleBase" id="RU003410"/>
    </source>
</evidence>
<proteinExistence type="inferred from homology"/>
<comment type="function">
    <text evidence="4">Provides the precursors necessary for DNA synthesis. Catalyzes the biosynthesis of deoxyribonucleotides from the corresponding ribonucleotides.</text>
</comment>
<feature type="region of interest" description="Disordered" evidence="5">
    <location>
        <begin position="701"/>
        <end position="735"/>
    </location>
</feature>
<keyword evidence="9" id="KW-1185">Reference proteome</keyword>
<dbReference type="InterPro" id="IPR039718">
    <property type="entry name" value="Rrm1"/>
</dbReference>
<dbReference type="GO" id="GO:0009263">
    <property type="term" value="P:deoxyribonucleotide biosynthetic process"/>
    <property type="evidence" value="ECO:0007669"/>
    <property type="project" value="UniProtKB-KW"/>
</dbReference>
<keyword evidence="4" id="KW-0215">Deoxyribonucleotide synthesis</keyword>
<evidence type="ECO:0000256" key="3">
    <source>
        <dbReference type="ARBA" id="ARBA00023002"/>
    </source>
</evidence>
<evidence type="ECO:0000259" key="7">
    <source>
        <dbReference type="Pfam" id="PF02867"/>
    </source>
</evidence>
<evidence type="ECO:0000313" key="8">
    <source>
        <dbReference type="EMBL" id="KAF6742474.1"/>
    </source>
</evidence>
<gene>
    <name evidence="8" type="ORF">DFP72DRAFT_860409</name>
</gene>
<dbReference type="GO" id="GO:0005971">
    <property type="term" value="C:ribonucleoside-diphosphate reductase complex"/>
    <property type="evidence" value="ECO:0007669"/>
    <property type="project" value="TreeGrafter"/>
</dbReference>
<evidence type="ECO:0000256" key="1">
    <source>
        <dbReference type="ARBA" id="ARBA00010406"/>
    </source>
</evidence>
<dbReference type="InterPro" id="IPR013509">
    <property type="entry name" value="RNR_lsu_N"/>
</dbReference>
<dbReference type="Pfam" id="PF00317">
    <property type="entry name" value="Ribonuc_red_lgN"/>
    <property type="match status" value="1"/>
</dbReference>
<dbReference type="OrthoDB" id="3000483at2759"/>
<dbReference type="GO" id="GO:0004748">
    <property type="term" value="F:ribonucleoside-diphosphate reductase activity, thioredoxin disulfide as acceptor"/>
    <property type="evidence" value="ECO:0007669"/>
    <property type="project" value="UniProtKB-EC"/>
</dbReference>
<dbReference type="Pfam" id="PF02867">
    <property type="entry name" value="Ribonuc_red_lgC"/>
    <property type="match status" value="1"/>
</dbReference>
<dbReference type="GO" id="GO:0005524">
    <property type="term" value="F:ATP binding"/>
    <property type="evidence" value="ECO:0007669"/>
    <property type="project" value="InterPro"/>
</dbReference>
<dbReference type="EMBL" id="JACGCI010000182">
    <property type="protein sequence ID" value="KAF6742474.1"/>
    <property type="molecule type" value="Genomic_DNA"/>
</dbReference>